<dbReference type="GO" id="GO:0016020">
    <property type="term" value="C:membrane"/>
    <property type="evidence" value="ECO:0007669"/>
    <property type="project" value="UniProtKB-SubCell"/>
</dbReference>
<accession>A0A401SZ62</accession>
<feature type="transmembrane region" description="Helical" evidence="10">
    <location>
        <begin position="470"/>
        <end position="489"/>
    </location>
</feature>
<keyword evidence="7 10" id="KW-0472">Membrane</keyword>
<evidence type="ECO:0000256" key="5">
    <source>
        <dbReference type="ARBA" id="ARBA00022833"/>
    </source>
</evidence>
<reference evidence="12 13" key="1">
    <citation type="journal article" date="2018" name="Nat. Ecol. Evol.">
        <title>Shark genomes provide insights into elasmobranch evolution and the origin of vertebrates.</title>
        <authorList>
            <person name="Hara Y"/>
            <person name="Yamaguchi K"/>
            <person name="Onimaru K"/>
            <person name="Kadota M"/>
            <person name="Koyanagi M"/>
            <person name="Keeley SD"/>
            <person name="Tatsumi K"/>
            <person name="Tanaka K"/>
            <person name="Motone F"/>
            <person name="Kageyama Y"/>
            <person name="Nozu R"/>
            <person name="Adachi N"/>
            <person name="Nishimura O"/>
            <person name="Nakagawa R"/>
            <person name="Tanegashima C"/>
            <person name="Kiyatake I"/>
            <person name="Matsumoto R"/>
            <person name="Murakumo K"/>
            <person name="Nishida K"/>
            <person name="Terakita A"/>
            <person name="Kuratani S"/>
            <person name="Sato K"/>
            <person name="Hyodo S Kuraku.S."/>
        </authorList>
    </citation>
    <scope>NUCLEOTIDE SEQUENCE [LARGE SCALE GENOMIC DNA]</scope>
</reference>
<dbReference type="SUPFAM" id="SSF57850">
    <property type="entry name" value="RING/U-box"/>
    <property type="match status" value="1"/>
</dbReference>
<proteinExistence type="predicted"/>
<dbReference type="EMBL" id="BEZZ01000733">
    <property type="protein sequence ID" value="GCC35692.1"/>
    <property type="molecule type" value="Genomic_DNA"/>
</dbReference>
<dbReference type="PROSITE" id="PS50089">
    <property type="entry name" value="ZF_RING_2"/>
    <property type="match status" value="1"/>
</dbReference>
<dbReference type="GO" id="GO:0008270">
    <property type="term" value="F:zinc ion binding"/>
    <property type="evidence" value="ECO:0007669"/>
    <property type="project" value="UniProtKB-KW"/>
</dbReference>
<dbReference type="InterPro" id="IPR003137">
    <property type="entry name" value="PA_domain"/>
</dbReference>
<keyword evidence="3" id="KW-0479">Metal-binding</keyword>
<evidence type="ECO:0000256" key="7">
    <source>
        <dbReference type="ARBA" id="ARBA00023136"/>
    </source>
</evidence>
<dbReference type="OrthoDB" id="5357315at2759"/>
<name>A0A401SZ62_CHIPU</name>
<evidence type="ECO:0000256" key="8">
    <source>
        <dbReference type="PROSITE-ProRule" id="PRU00175"/>
    </source>
</evidence>
<evidence type="ECO:0000256" key="3">
    <source>
        <dbReference type="ARBA" id="ARBA00022723"/>
    </source>
</evidence>
<dbReference type="Pfam" id="PF13639">
    <property type="entry name" value="zf-RING_2"/>
    <property type="match status" value="1"/>
</dbReference>
<dbReference type="Gene3D" id="3.30.40.10">
    <property type="entry name" value="Zinc/RING finger domain, C3HC4 (zinc finger)"/>
    <property type="match status" value="1"/>
</dbReference>
<gene>
    <name evidence="12" type="ORF">chiPu_0014179</name>
</gene>
<dbReference type="PANTHER" id="PTHR46539">
    <property type="entry name" value="E3 UBIQUITIN-PROTEIN LIGASE ATL42"/>
    <property type="match status" value="1"/>
</dbReference>
<dbReference type="Gene3D" id="3.50.30.30">
    <property type="match status" value="1"/>
</dbReference>
<feature type="domain" description="RING-type" evidence="11">
    <location>
        <begin position="346"/>
        <end position="387"/>
    </location>
</feature>
<dbReference type="AlphaFoldDB" id="A0A401SZ62"/>
<comment type="subcellular location">
    <subcellularLocation>
        <location evidence="1">Membrane</location>
        <topology evidence="1">Single-pass membrane protein</topology>
    </subcellularLocation>
</comment>
<sequence>MKRDFGLMVAGTQVVLAASGDEKHPPENILDDEVVPVLIGDAIVLLCYRGRPEGGEKRRLETCSRMERATRARPPPVLPAAYLLLLLVFPGRARSQSQSQTEPPDHDSVKDELVIAAVKVSYVDRASGQRVLLPDRGEHGRYGRDSPKEGLEGGTVLVPARAPGRARNLQGCEPRTRFAVPPDTRRWIALLSRGNCTFKQKILLAAAQKAAAVVIYHNVSGEKPITMSHEGTGNIVAVMISERRGREILSYIEKNFTVLMSIAVGAARLPQYSRGSLVFVSISFIVLMIISLAWLIFYFIQKFRYANLRGRNQRQLGDVARKATSKLTTRTVKKGDKETDPEFDHCAVCIEGYKSKDVVRILPCKHVFHKHCVDPWLNEHYTCPICKQNILKALGLLLGPDVHCAENSMLDMERSVRESPSNQRSMPIDVTSNGSINLEPLRFLGSSPLSQEEESVPRSREMNVTVTKEWLIIASFGVLSALTLFYMIIKATTGTAEDESLGY</sequence>
<keyword evidence="2 10" id="KW-0812">Transmembrane</keyword>
<evidence type="ECO:0000313" key="13">
    <source>
        <dbReference type="Proteomes" id="UP000287033"/>
    </source>
</evidence>
<dbReference type="InterPro" id="IPR001841">
    <property type="entry name" value="Znf_RING"/>
</dbReference>
<evidence type="ECO:0000259" key="11">
    <source>
        <dbReference type="PROSITE" id="PS50089"/>
    </source>
</evidence>
<dbReference type="FunFam" id="3.30.40.10:FF:000009">
    <property type="entry name" value="E3 ubiquitin-protein ligase RNF130"/>
    <property type="match status" value="1"/>
</dbReference>
<keyword evidence="6 10" id="KW-1133">Transmembrane helix</keyword>
<dbReference type="Pfam" id="PF02225">
    <property type="entry name" value="PA"/>
    <property type="match status" value="1"/>
</dbReference>
<feature type="compositionally biased region" description="Basic and acidic residues" evidence="9">
    <location>
        <begin position="135"/>
        <end position="151"/>
    </location>
</feature>
<comment type="caution">
    <text evidence="12">The sequence shown here is derived from an EMBL/GenBank/DDBJ whole genome shotgun (WGS) entry which is preliminary data.</text>
</comment>
<dbReference type="STRING" id="137246.A0A401SZ62"/>
<dbReference type="PANTHER" id="PTHR46539:SF28">
    <property type="entry name" value="RING FINGER PROTEIN 130"/>
    <property type="match status" value="1"/>
</dbReference>
<evidence type="ECO:0000256" key="1">
    <source>
        <dbReference type="ARBA" id="ARBA00004167"/>
    </source>
</evidence>
<dbReference type="SUPFAM" id="SSF52025">
    <property type="entry name" value="PA domain"/>
    <property type="match status" value="1"/>
</dbReference>
<dbReference type="FunFam" id="3.50.30.30:FF:000003">
    <property type="entry name" value="E3 ubiquitin-protein ligase RNF128"/>
    <property type="match status" value="1"/>
</dbReference>
<dbReference type="Proteomes" id="UP000287033">
    <property type="component" value="Unassembled WGS sequence"/>
</dbReference>
<keyword evidence="4 8" id="KW-0863">Zinc-finger</keyword>
<protein>
    <recommendedName>
        <fullName evidence="11">RING-type domain-containing protein</fullName>
    </recommendedName>
</protein>
<dbReference type="InterPro" id="IPR046450">
    <property type="entry name" value="PA_dom_sf"/>
</dbReference>
<evidence type="ECO:0000313" key="12">
    <source>
        <dbReference type="EMBL" id="GCC35692.1"/>
    </source>
</evidence>
<dbReference type="InterPro" id="IPR013083">
    <property type="entry name" value="Znf_RING/FYVE/PHD"/>
</dbReference>
<keyword evidence="5" id="KW-0862">Zinc</keyword>
<feature type="transmembrane region" description="Helical" evidence="10">
    <location>
        <begin position="277"/>
        <end position="300"/>
    </location>
</feature>
<evidence type="ECO:0000256" key="6">
    <source>
        <dbReference type="ARBA" id="ARBA00022989"/>
    </source>
</evidence>
<feature type="region of interest" description="Disordered" evidence="9">
    <location>
        <begin position="135"/>
        <end position="155"/>
    </location>
</feature>
<evidence type="ECO:0000256" key="4">
    <source>
        <dbReference type="ARBA" id="ARBA00022771"/>
    </source>
</evidence>
<evidence type="ECO:0000256" key="9">
    <source>
        <dbReference type="SAM" id="MobiDB-lite"/>
    </source>
</evidence>
<evidence type="ECO:0000256" key="2">
    <source>
        <dbReference type="ARBA" id="ARBA00022692"/>
    </source>
</evidence>
<dbReference type="CDD" id="cd02122">
    <property type="entry name" value="PA_GRAIL_like"/>
    <property type="match status" value="1"/>
</dbReference>
<evidence type="ECO:0000256" key="10">
    <source>
        <dbReference type="SAM" id="Phobius"/>
    </source>
</evidence>
<organism evidence="12 13">
    <name type="scientific">Chiloscyllium punctatum</name>
    <name type="common">Brownbanded bambooshark</name>
    <name type="synonym">Hemiscyllium punctatum</name>
    <dbReference type="NCBI Taxonomy" id="137246"/>
    <lineage>
        <taxon>Eukaryota</taxon>
        <taxon>Metazoa</taxon>
        <taxon>Chordata</taxon>
        <taxon>Craniata</taxon>
        <taxon>Vertebrata</taxon>
        <taxon>Chondrichthyes</taxon>
        <taxon>Elasmobranchii</taxon>
        <taxon>Galeomorphii</taxon>
        <taxon>Galeoidea</taxon>
        <taxon>Orectolobiformes</taxon>
        <taxon>Hemiscylliidae</taxon>
        <taxon>Chiloscyllium</taxon>
    </lineage>
</organism>
<keyword evidence="13" id="KW-1185">Reference proteome</keyword>
<dbReference type="SMART" id="SM00184">
    <property type="entry name" value="RING"/>
    <property type="match status" value="1"/>
</dbReference>